<evidence type="ECO:0000313" key="3">
    <source>
        <dbReference type="Proteomes" id="UP001225605"/>
    </source>
</evidence>
<organism evidence="2 3">
    <name type="scientific">Saccharothrix yanglingensis</name>
    <dbReference type="NCBI Taxonomy" id="659496"/>
    <lineage>
        <taxon>Bacteria</taxon>
        <taxon>Bacillati</taxon>
        <taxon>Actinomycetota</taxon>
        <taxon>Actinomycetes</taxon>
        <taxon>Pseudonocardiales</taxon>
        <taxon>Pseudonocardiaceae</taxon>
        <taxon>Saccharothrix</taxon>
    </lineage>
</organism>
<dbReference type="Proteomes" id="UP001225605">
    <property type="component" value="Unassembled WGS sequence"/>
</dbReference>
<keyword evidence="3" id="KW-1185">Reference proteome</keyword>
<dbReference type="RefSeq" id="WP_306746227.1">
    <property type="nucleotide sequence ID" value="NZ_NSDM01000005.1"/>
</dbReference>
<comment type="caution">
    <text evidence="2">The sequence shown here is derived from an EMBL/GenBank/DDBJ whole genome shotgun (WGS) entry which is preliminary data.</text>
</comment>
<accession>A0ABU0X004</accession>
<protein>
    <submittedName>
        <fullName evidence="2">Uncharacterized protein</fullName>
    </submittedName>
</protein>
<sequence length="152" mass="15675">MRNTARMTLVALVSTAPLLSASCAADGADVGARGTTTSAGPASLIRQIPVEVAADLVVDGTTVTWVEATLDTSSRTGPRVVPVAGAKPETARLAEDATFFTPGPGAPEVTADGLGAEPVSRGEFETTRDAFAPKLFFNARGEVVRIATRHRP</sequence>
<evidence type="ECO:0000313" key="2">
    <source>
        <dbReference type="EMBL" id="MDQ2585063.1"/>
    </source>
</evidence>
<dbReference type="PROSITE" id="PS51257">
    <property type="entry name" value="PROKAR_LIPOPROTEIN"/>
    <property type="match status" value="1"/>
</dbReference>
<dbReference type="EMBL" id="NSDM01000005">
    <property type="protein sequence ID" value="MDQ2585063.1"/>
    <property type="molecule type" value="Genomic_DNA"/>
</dbReference>
<feature type="chain" id="PRO_5045294068" evidence="1">
    <location>
        <begin position="28"/>
        <end position="152"/>
    </location>
</feature>
<proteinExistence type="predicted"/>
<reference evidence="2 3" key="1">
    <citation type="submission" date="2017-06" db="EMBL/GenBank/DDBJ databases">
        <title>Cultured bacterium strain Saccharothrix yanglingensis Hhs.015.</title>
        <authorList>
            <person name="Xia Y."/>
        </authorList>
    </citation>
    <scope>NUCLEOTIDE SEQUENCE [LARGE SCALE GENOMIC DNA]</scope>
    <source>
        <strain evidence="2 3">Hhs.015</strain>
    </source>
</reference>
<gene>
    <name evidence="2" type="ORF">CKY47_13945</name>
</gene>
<keyword evidence="1" id="KW-0732">Signal</keyword>
<feature type="signal peptide" evidence="1">
    <location>
        <begin position="1"/>
        <end position="27"/>
    </location>
</feature>
<evidence type="ECO:0000256" key="1">
    <source>
        <dbReference type="SAM" id="SignalP"/>
    </source>
</evidence>
<name>A0ABU0X004_9PSEU</name>